<name>A0A382ERM7_9ZZZZ</name>
<dbReference type="GO" id="GO:1990228">
    <property type="term" value="C:sulfurtransferase complex"/>
    <property type="evidence" value="ECO:0007669"/>
    <property type="project" value="TreeGrafter"/>
</dbReference>
<dbReference type="PANTHER" id="PTHR37526">
    <property type="entry name" value="PROTEIN TUSB"/>
    <property type="match status" value="1"/>
</dbReference>
<dbReference type="PANTHER" id="PTHR37526:SF1">
    <property type="entry name" value="PROTEIN TUSB"/>
    <property type="match status" value="1"/>
</dbReference>
<dbReference type="EMBL" id="UINC01045951">
    <property type="protein sequence ID" value="SVB53328.1"/>
    <property type="molecule type" value="Genomic_DNA"/>
</dbReference>
<reference evidence="1" key="1">
    <citation type="submission" date="2018-05" db="EMBL/GenBank/DDBJ databases">
        <authorList>
            <person name="Lanie J.A."/>
            <person name="Ng W.-L."/>
            <person name="Kazmierczak K.M."/>
            <person name="Andrzejewski T.M."/>
            <person name="Davidsen T.M."/>
            <person name="Wayne K.J."/>
            <person name="Tettelin H."/>
            <person name="Glass J.I."/>
            <person name="Rusch D."/>
            <person name="Podicherti R."/>
            <person name="Tsui H.-C.T."/>
            <person name="Winkler M.E."/>
        </authorList>
    </citation>
    <scope>NUCLEOTIDE SEQUENCE</scope>
</reference>
<gene>
    <name evidence="1" type="ORF">METZ01_LOCUS206182</name>
</gene>
<dbReference type="SUPFAM" id="SSF75169">
    <property type="entry name" value="DsrEFH-like"/>
    <property type="match status" value="1"/>
</dbReference>
<dbReference type="InterPro" id="IPR027396">
    <property type="entry name" value="DsrEFH-like"/>
</dbReference>
<dbReference type="Pfam" id="PF04077">
    <property type="entry name" value="DsrH"/>
    <property type="match status" value="1"/>
</dbReference>
<dbReference type="InterPro" id="IPR007215">
    <property type="entry name" value="Sulphur_relay_TusB/DsrH"/>
</dbReference>
<dbReference type="GO" id="GO:0002143">
    <property type="term" value="P:tRNA wobble position uridine thiolation"/>
    <property type="evidence" value="ECO:0007669"/>
    <property type="project" value="InterPro"/>
</dbReference>
<proteinExistence type="predicted"/>
<protein>
    <submittedName>
        <fullName evidence="1">Uncharacterized protein</fullName>
    </submittedName>
</protein>
<organism evidence="1">
    <name type="scientific">marine metagenome</name>
    <dbReference type="NCBI Taxonomy" id="408172"/>
    <lineage>
        <taxon>unclassified sequences</taxon>
        <taxon>metagenomes</taxon>
        <taxon>ecological metagenomes</taxon>
    </lineage>
</organism>
<accession>A0A382ERM7</accession>
<dbReference type="NCBIfam" id="TIGR03011">
    <property type="entry name" value="sulf_tusB_dsrH"/>
    <property type="match status" value="1"/>
</dbReference>
<dbReference type="Gene3D" id="3.40.1260.10">
    <property type="entry name" value="DsrEFH-like"/>
    <property type="match status" value="1"/>
</dbReference>
<sequence>MLHIISNPNASAPCTLHLLEDDAVILIGDGVYAITGNNLNNLDVPVPVYALEADLAARGISPTSGETPANMSRFVALVVEHASSVTWT</sequence>
<evidence type="ECO:0000313" key="1">
    <source>
        <dbReference type="EMBL" id="SVB53328.1"/>
    </source>
</evidence>
<dbReference type="AlphaFoldDB" id="A0A382ERM7"/>